<gene>
    <name evidence="1" type="ORF">CFOL_v3_03158</name>
</gene>
<organism evidence="1 2">
    <name type="scientific">Cephalotus follicularis</name>
    <name type="common">Albany pitcher plant</name>
    <dbReference type="NCBI Taxonomy" id="3775"/>
    <lineage>
        <taxon>Eukaryota</taxon>
        <taxon>Viridiplantae</taxon>
        <taxon>Streptophyta</taxon>
        <taxon>Embryophyta</taxon>
        <taxon>Tracheophyta</taxon>
        <taxon>Spermatophyta</taxon>
        <taxon>Magnoliopsida</taxon>
        <taxon>eudicotyledons</taxon>
        <taxon>Gunneridae</taxon>
        <taxon>Pentapetalae</taxon>
        <taxon>rosids</taxon>
        <taxon>fabids</taxon>
        <taxon>Oxalidales</taxon>
        <taxon>Cephalotaceae</taxon>
        <taxon>Cephalotus</taxon>
    </lineage>
</organism>
<sequence>MEQFNCSFASDCKKTTNFSQLVKEFRFFCSSIYPTCLLLNFSQLRVFPLPSVSSRSFRYGGWSMKLVVVSWASWGRSSIKRVIERGHGLLGNGLPIGYWLRIS</sequence>
<dbReference type="EMBL" id="BDDD01000120">
    <property type="protein sequence ID" value="GAV59627.1"/>
    <property type="molecule type" value="Genomic_DNA"/>
</dbReference>
<protein>
    <submittedName>
        <fullName evidence="1">Uncharacterized protein</fullName>
    </submittedName>
</protein>
<reference evidence="2" key="1">
    <citation type="submission" date="2016-04" db="EMBL/GenBank/DDBJ databases">
        <title>Cephalotus genome sequencing.</title>
        <authorList>
            <person name="Fukushima K."/>
            <person name="Hasebe M."/>
            <person name="Fang X."/>
        </authorList>
    </citation>
    <scope>NUCLEOTIDE SEQUENCE [LARGE SCALE GENOMIC DNA]</scope>
    <source>
        <strain evidence="2">cv. St1</strain>
    </source>
</reference>
<name>A0A1Q3AV61_CEPFO</name>
<evidence type="ECO:0000313" key="1">
    <source>
        <dbReference type="EMBL" id="GAV59627.1"/>
    </source>
</evidence>
<comment type="caution">
    <text evidence="1">The sequence shown here is derived from an EMBL/GenBank/DDBJ whole genome shotgun (WGS) entry which is preliminary data.</text>
</comment>
<evidence type="ECO:0000313" key="2">
    <source>
        <dbReference type="Proteomes" id="UP000187406"/>
    </source>
</evidence>
<dbReference type="InParanoid" id="A0A1Q3AV61"/>
<keyword evidence="2" id="KW-1185">Reference proteome</keyword>
<dbReference type="Proteomes" id="UP000187406">
    <property type="component" value="Unassembled WGS sequence"/>
</dbReference>
<accession>A0A1Q3AV61</accession>
<proteinExistence type="predicted"/>
<dbReference type="AlphaFoldDB" id="A0A1Q3AV61"/>